<evidence type="ECO:0000256" key="4">
    <source>
        <dbReference type="ARBA" id="ARBA00022840"/>
    </source>
</evidence>
<feature type="domain" description="UvrD-like helicase C-terminal" evidence="7">
    <location>
        <begin position="348"/>
        <end position="408"/>
    </location>
</feature>
<dbReference type="PANTHER" id="PTHR11070:SF2">
    <property type="entry name" value="ATP-DEPENDENT DNA HELICASE SRS2"/>
    <property type="match status" value="1"/>
</dbReference>
<dbReference type="GO" id="GO:0016787">
    <property type="term" value="F:hydrolase activity"/>
    <property type="evidence" value="ECO:0007669"/>
    <property type="project" value="UniProtKB-KW"/>
</dbReference>
<dbReference type="AlphaFoldDB" id="A0A3M6QQQ3"/>
<protein>
    <recommendedName>
        <fullName evidence="5">DNA 3'-5' helicase II</fullName>
    </recommendedName>
</protein>
<dbReference type="Proteomes" id="UP000278006">
    <property type="component" value="Unassembled WGS sequence"/>
</dbReference>
<dbReference type="InterPro" id="IPR014017">
    <property type="entry name" value="DNA_helicase_UvrD-like_C"/>
</dbReference>
<dbReference type="Gene3D" id="3.40.50.300">
    <property type="entry name" value="P-loop containing nucleotide triphosphate hydrolases"/>
    <property type="match status" value="2"/>
</dbReference>
<keyword evidence="3" id="KW-0347">Helicase</keyword>
<keyword evidence="1" id="KW-0547">Nucleotide-binding</keyword>
<dbReference type="GO" id="GO:0003677">
    <property type="term" value="F:DNA binding"/>
    <property type="evidence" value="ECO:0007669"/>
    <property type="project" value="InterPro"/>
</dbReference>
<dbReference type="InterPro" id="IPR000212">
    <property type="entry name" value="DNA_helicase_UvrD/REP"/>
</dbReference>
<evidence type="ECO:0000256" key="5">
    <source>
        <dbReference type="ARBA" id="ARBA00034923"/>
    </source>
</evidence>
<feature type="region of interest" description="Disordered" evidence="6">
    <location>
        <begin position="25"/>
        <end position="53"/>
    </location>
</feature>
<gene>
    <name evidence="8" type="ORF">D8I35_13005</name>
</gene>
<evidence type="ECO:0000313" key="9">
    <source>
        <dbReference type="Proteomes" id="UP000278006"/>
    </source>
</evidence>
<sequence length="415" mass="45852">MPEPIDPERRFEPSTLFGKAFAHLSRSAAPSSPLPPQAEDRSANHPTQAPAPGIAAHRGHHIIHGVAGSGKTTQLCAHAVQLAAMQAQSPHPRPILLLCYNEPLALWLQHEMRQRDLTGQVLALHFHRWCREQLVAYHLELPPRHMPAAEQIKNVVQRVTSALADGAIPAGQYAAVLVDEAHDFLPDWLAMLTQLPEPGNNHLVLSFDDAQSIYRRRRTRHIRLDGLGIAPANIRRLTGNQRNSAPIFNAALRMAGDLLEPEERGEHGIPRLKPASDRQGGAAVQIFWMDHLREQGQQTARLLRQAHAKGMAWGDMAVLCRNRFQMDVCHGALQQLGIPQQLRHGAGEFDPAQDTVKIMSLQASAGLAFGLVVIIDSAELPSTESEMEEKQRLLYIGATRARHKLCLVGLKRQAG</sequence>
<evidence type="ECO:0000259" key="7">
    <source>
        <dbReference type="Pfam" id="PF13361"/>
    </source>
</evidence>
<proteinExistence type="predicted"/>
<dbReference type="GO" id="GO:0043138">
    <property type="term" value="F:3'-5' DNA helicase activity"/>
    <property type="evidence" value="ECO:0007669"/>
    <property type="project" value="TreeGrafter"/>
</dbReference>
<evidence type="ECO:0000256" key="2">
    <source>
        <dbReference type="ARBA" id="ARBA00022801"/>
    </source>
</evidence>
<dbReference type="Pfam" id="PF13361">
    <property type="entry name" value="UvrD_C"/>
    <property type="match status" value="1"/>
</dbReference>
<dbReference type="InterPro" id="IPR027417">
    <property type="entry name" value="P-loop_NTPase"/>
</dbReference>
<evidence type="ECO:0000313" key="8">
    <source>
        <dbReference type="EMBL" id="RMX04782.1"/>
    </source>
</evidence>
<keyword evidence="2" id="KW-0378">Hydrolase</keyword>
<evidence type="ECO:0000256" key="1">
    <source>
        <dbReference type="ARBA" id="ARBA00022741"/>
    </source>
</evidence>
<reference evidence="8 9" key="1">
    <citation type="submission" date="2018-10" db="EMBL/GenBank/DDBJ databases">
        <title>Draft genome of Cortibacter populi DSM10536.</title>
        <authorList>
            <person name="Bernier A.-M."/>
            <person name="Bernard K."/>
        </authorList>
    </citation>
    <scope>NUCLEOTIDE SEQUENCE [LARGE SCALE GENOMIC DNA]</scope>
    <source>
        <strain evidence="8 9">DSM 105136</strain>
    </source>
</reference>
<name>A0A3M6QQQ3_9BURK</name>
<accession>A0A3M6QQQ3</accession>
<dbReference type="RefSeq" id="WP_122230029.1">
    <property type="nucleotide sequence ID" value="NZ_RDQO01000004.1"/>
</dbReference>
<dbReference type="PANTHER" id="PTHR11070">
    <property type="entry name" value="UVRD / RECB / PCRA DNA HELICASE FAMILY MEMBER"/>
    <property type="match status" value="1"/>
</dbReference>
<keyword evidence="9" id="KW-1185">Reference proteome</keyword>
<dbReference type="GO" id="GO:0000725">
    <property type="term" value="P:recombinational repair"/>
    <property type="evidence" value="ECO:0007669"/>
    <property type="project" value="TreeGrafter"/>
</dbReference>
<dbReference type="SUPFAM" id="SSF52540">
    <property type="entry name" value="P-loop containing nucleoside triphosphate hydrolases"/>
    <property type="match status" value="1"/>
</dbReference>
<comment type="caution">
    <text evidence="8">The sequence shown here is derived from an EMBL/GenBank/DDBJ whole genome shotgun (WGS) entry which is preliminary data.</text>
</comment>
<evidence type="ECO:0000256" key="6">
    <source>
        <dbReference type="SAM" id="MobiDB-lite"/>
    </source>
</evidence>
<dbReference type="OrthoDB" id="393237at2"/>
<dbReference type="EMBL" id="RDQO01000004">
    <property type="protein sequence ID" value="RMX04782.1"/>
    <property type="molecule type" value="Genomic_DNA"/>
</dbReference>
<dbReference type="GO" id="GO:0005524">
    <property type="term" value="F:ATP binding"/>
    <property type="evidence" value="ECO:0007669"/>
    <property type="project" value="UniProtKB-KW"/>
</dbReference>
<keyword evidence="4" id="KW-0067">ATP-binding</keyword>
<organism evidence="8 9">
    <name type="scientific">Corticibacter populi</name>
    <dbReference type="NCBI Taxonomy" id="1550736"/>
    <lineage>
        <taxon>Bacteria</taxon>
        <taxon>Pseudomonadati</taxon>
        <taxon>Pseudomonadota</taxon>
        <taxon>Betaproteobacteria</taxon>
        <taxon>Burkholderiales</taxon>
        <taxon>Comamonadaceae</taxon>
        <taxon>Corticibacter</taxon>
    </lineage>
</organism>
<evidence type="ECO:0000256" key="3">
    <source>
        <dbReference type="ARBA" id="ARBA00022806"/>
    </source>
</evidence>